<proteinExistence type="predicted"/>
<dbReference type="OrthoDB" id="9763697at2"/>
<feature type="region of interest" description="Disordered" evidence="1">
    <location>
        <begin position="1"/>
        <end position="34"/>
    </location>
</feature>
<feature type="domain" description="DUF4132" evidence="2">
    <location>
        <begin position="460"/>
        <end position="641"/>
    </location>
</feature>
<evidence type="ECO:0000256" key="1">
    <source>
        <dbReference type="SAM" id="MobiDB-lite"/>
    </source>
</evidence>
<dbReference type="RefSeq" id="WP_120515085.1">
    <property type="nucleotide sequence ID" value="NZ_QXZY01000002.1"/>
</dbReference>
<dbReference type="EMBL" id="RMBX01000003">
    <property type="protein sequence ID" value="RPD42109.1"/>
    <property type="molecule type" value="Genomic_DNA"/>
</dbReference>
<accession>A0A3N4MRA3</accession>
<sequence length="870" mass="98308">MGIFDFLKNKNSGNKPAAGNDAPPEKSQPPGDTRSFYLAIGEAAHQEMLHERAINSISPFTDKKVFKERIQPLTDKEKVALIVTATQELHALMTDHTKFNTSKGNQMYHLWTFIIEATIKEKMNLDDEDIHTLVTVFSSYQCTHHDNNHISHWPIMQLISQLDKIKPEGPVSDTLRSALSTLKEKLEAPAAYHLRKDQTKQLAKLGPVYARLMQTDGGPVPVYFRGNDIFSDYANQYLRGLSGAEAGHWARLMIHTQKASGSKPSNKFLTEGGALIRALGEDAFHEKINDWLVFLAAMKDSEEDNGYGYTCTTYLHSGIFDHVRGFVWICSYYSDKTTLFNIAALAERAFRKIPQTGPAAPALGNACLFALANSEGMGGIGHLSRLKLRIRQNNTQGIIEKYLVEAAIAQGVSTHDIEDMAVEDHGFEDGKITFSFDSASAVLQLTGTGKTALNWFKADGTPQKSVPAQVKEQHAETLKTIKEIIKQSEATLSAQRDRMDRFFRIDRSIPWPHFKTYYFNHPLLGYIARKLIWTVEHEGIQHHVIYHNDTWLDQEGHAVALTPGEQTHFTLWHPVHHSAAVIRQWRDFLMQEQIVQPVKQAFREIYLLTDAEVNTLSYSNRMAAHILRQHQFNSLAKLRGWKYALRGSFDGGSEEVATLLLPDFNLRAEYWIHAVQDQEHILPSGMYEYIATDQLRFINTFTRETVSLPEVPAVALSEVMRDADLFVGVASVGNDPNWTDSGGIPRYRDYWYTYSFGELTEVAKTRRYILENLVPRLKIAPVTTLQDKFLVVKGKLRTYKIHLGSTNILMEPNDQYLCIVAVRSAKEPGGSFFLPFEGDAGLSLILSKAILLAEDDKIKDVTITRQINRL</sequence>
<dbReference type="InterPro" id="IPR025406">
    <property type="entry name" value="DUF4132"/>
</dbReference>
<evidence type="ECO:0000313" key="4">
    <source>
        <dbReference type="EMBL" id="RPD42109.1"/>
    </source>
</evidence>
<protein>
    <submittedName>
        <fullName evidence="4">DUF4132 domain-containing protein</fullName>
    </submittedName>
</protein>
<dbReference type="AlphaFoldDB" id="A0A3N4MRA3"/>
<name>A0A3N4MRA3_9BACT</name>
<keyword evidence="5" id="KW-1185">Reference proteome</keyword>
<evidence type="ECO:0000313" key="5">
    <source>
        <dbReference type="Proteomes" id="UP000279089"/>
    </source>
</evidence>
<dbReference type="Pfam" id="PF13569">
    <property type="entry name" value="DUF4132"/>
    <property type="match status" value="1"/>
</dbReference>
<gene>
    <name evidence="4" type="ORF">EG028_08165</name>
</gene>
<evidence type="ECO:0000259" key="2">
    <source>
        <dbReference type="Pfam" id="PF13569"/>
    </source>
</evidence>
<evidence type="ECO:0000259" key="3">
    <source>
        <dbReference type="Pfam" id="PF24879"/>
    </source>
</evidence>
<dbReference type="InterPro" id="IPR056639">
    <property type="entry name" value="DUF7737"/>
</dbReference>
<feature type="domain" description="DUF7737" evidence="3">
    <location>
        <begin position="763"/>
        <end position="867"/>
    </location>
</feature>
<dbReference type="Pfam" id="PF24879">
    <property type="entry name" value="DUF7737"/>
    <property type="match status" value="1"/>
</dbReference>
<dbReference type="Proteomes" id="UP000279089">
    <property type="component" value="Unassembled WGS sequence"/>
</dbReference>
<reference evidence="5" key="1">
    <citation type="submission" date="2018-11" db="EMBL/GenBank/DDBJ databases">
        <title>Chitinophaga lutea sp.nov., isolate from arsenic contaminated soil.</title>
        <authorList>
            <person name="Zong Y."/>
        </authorList>
    </citation>
    <scope>NUCLEOTIDE SEQUENCE [LARGE SCALE GENOMIC DNA]</scope>
    <source>
        <strain evidence="5">YLT18</strain>
    </source>
</reference>
<comment type="caution">
    <text evidence="4">The sequence shown here is derived from an EMBL/GenBank/DDBJ whole genome shotgun (WGS) entry which is preliminary data.</text>
</comment>
<organism evidence="4 5">
    <name type="scientific">Chitinophaga barathri</name>
    <dbReference type="NCBI Taxonomy" id="1647451"/>
    <lineage>
        <taxon>Bacteria</taxon>
        <taxon>Pseudomonadati</taxon>
        <taxon>Bacteroidota</taxon>
        <taxon>Chitinophagia</taxon>
        <taxon>Chitinophagales</taxon>
        <taxon>Chitinophagaceae</taxon>
        <taxon>Chitinophaga</taxon>
    </lineage>
</organism>